<comment type="caution">
    <text evidence="6">The sequence shown here is derived from an EMBL/GenBank/DDBJ whole genome shotgun (WGS) entry which is preliminary data.</text>
</comment>
<evidence type="ECO:0000256" key="1">
    <source>
        <dbReference type="ARBA" id="ARBA00023015"/>
    </source>
</evidence>
<sequence length="203" mass="21455">MQTADNRERTAMARVSSDDRRQQLVAAALAVLAEDGPAAVTTRRVAERAGAPLATVHYAFRNKDELLQATVDAVMTSFATALRESVRPERGLRDAVADCLRGYWGWVRDHEDLALASIEILAGGLRAGGTATAALAAAGDLLVGWFSEAVGHDPAPPRVPVADLARLTLVAAEGLTLIYLAHRDAVAAEADLARIIAALQAQL</sequence>
<dbReference type="PANTHER" id="PTHR30055">
    <property type="entry name" value="HTH-TYPE TRANSCRIPTIONAL REGULATOR RUTR"/>
    <property type="match status" value="1"/>
</dbReference>
<feature type="domain" description="HTH tetR-type" evidence="5">
    <location>
        <begin position="18"/>
        <end position="78"/>
    </location>
</feature>
<reference evidence="7" key="1">
    <citation type="journal article" date="2019" name="Int. J. Syst. Evol. Microbiol.">
        <title>The Global Catalogue of Microorganisms (GCM) 10K type strain sequencing project: providing services to taxonomists for standard genome sequencing and annotation.</title>
        <authorList>
            <consortium name="The Broad Institute Genomics Platform"/>
            <consortium name="The Broad Institute Genome Sequencing Center for Infectious Disease"/>
            <person name="Wu L."/>
            <person name="Ma J."/>
        </authorList>
    </citation>
    <scope>NUCLEOTIDE SEQUENCE [LARGE SCALE GENOMIC DNA]</scope>
    <source>
        <strain evidence="7">JCM 9458</strain>
    </source>
</reference>
<dbReference type="InterPro" id="IPR001647">
    <property type="entry name" value="HTH_TetR"/>
</dbReference>
<dbReference type="RefSeq" id="WP_345730251.1">
    <property type="nucleotide sequence ID" value="NZ_BAAAYN010000029.1"/>
</dbReference>
<dbReference type="EMBL" id="BAAAYN010000029">
    <property type="protein sequence ID" value="GAA3390769.1"/>
    <property type="molecule type" value="Genomic_DNA"/>
</dbReference>
<accession>A0ABP6T2I7</accession>
<keyword evidence="1" id="KW-0805">Transcription regulation</keyword>
<keyword evidence="7" id="KW-1185">Reference proteome</keyword>
<dbReference type="InterPro" id="IPR009057">
    <property type="entry name" value="Homeodomain-like_sf"/>
</dbReference>
<name>A0ABP6T2I7_9ACTN</name>
<gene>
    <name evidence="6" type="ORF">GCM10020369_46030</name>
</gene>
<keyword evidence="3" id="KW-0804">Transcription</keyword>
<dbReference type="Proteomes" id="UP001501676">
    <property type="component" value="Unassembled WGS sequence"/>
</dbReference>
<dbReference type="InterPro" id="IPR050109">
    <property type="entry name" value="HTH-type_TetR-like_transc_reg"/>
</dbReference>
<evidence type="ECO:0000256" key="2">
    <source>
        <dbReference type="ARBA" id="ARBA00023125"/>
    </source>
</evidence>
<dbReference type="PRINTS" id="PR00455">
    <property type="entry name" value="HTHTETR"/>
</dbReference>
<protein>
    <recommendedName>
        <fullName evidence="5">HTH tetR-type domain-containing protein</fullName>
    </recommendedName>
</protein>
<dbReference type="PROSITE" id="PS50977">
    <property type="entry name" value="HTH_TETR_2"/>
    <property type="match status" value="1"/>
</dbReference>
<organism evidence="6 7">
    <name type="scientific">Cryptosporangium minutisporangium</name>
    <dbReference type="NCBI Taxonomy" id="113569"/>
    <lineage>
        <taxon>Bacteria</taxon>
        <taxon>Bacillati</taxon>
        <taxon>Actinomycetota</taxon>
        <taxon>Actinomycetes</taxon>
        <taxon>Cryptosporangiales</taxon>
        <taxon>Cryptosporangiaceae</taxon>
        <taxon>Cryptosporangium</taxon>
    </lineage>
</organism>
<evidence type="ECO:0000259" key="5">
    <source>
        <dbReference type="PROSITE" id="PS50977"/>
    </source>
</evidence>
<dbReference type="SUPFAM" id="SSF46689">
    <property type="entry name" value="Homeodomain-like"/>
    <property type="match status" value="1"/>
</dbReference>
<feature type="DNA-binding region" description="H-T-H motif" evidence="4">
    <location>
        <begin position="41"/>
        <end position="60"/>
    </location>
</feature>
<keyword evidence="2 4" id="KW-0238">DNA-binding</keyword>
<proteinExistence type="predicted"/>
<evidence type="ECO:0000256" key="3">
    <source>
        <dbReference type="ARBA" id="ARBA00023163"/>
    </source>
</evidence>
<evidence type="ECO:0000256" key="4">
    <source>
        <dbReference type="PROSITE-ProRule" id="PRU00335"/>
    </source>
</evidence>
<evidence type="ECO:0000313" key="7">
    <source>
        <dbReference type="Proteomes" id="UP001501676"/>
    </source>
</evidence>
<evidence type="ECO:0000313" key="6">
    <source>
        <dbReference type="EMBL" id="GAA3390769.1"/>
    </source>
</evidence>
<dbReference type="Gene3D" id="1.10.357.10">
    <property type="entry name" value="Tetracycline Repressor, domain 2"/>
    <property type="match status" value="1"/>
</dbReference>
<dbReference type="PANTHER" id="PTHR30055:SF234">
    <property type="entry name" value="HTH-TYPE TRANSCRIPTIONAL REGULATOR BETI"/>
    <property type="match status" value="1"/>
</dbReference>
<dbReference type="Pfam" id="PF00440">
    <property type="entry name" value="TetR_N"/>
    <property type="match status" value="1"/>
</dbReference>